<dbReference type="Proteomes" id="UP001218188">
    <property type="component" value="Unassembled WGS sequence"/>
</dbReference>
<evidence type="ECO:0000313" key="1">
    <source>
        <dbReference type="EMBL" id="KAJ7027107.1"/>
    </source>
</evidence>
<name>A0AAD6SH68_9AGAR</name>
<dbReference type="AlphaFoldDB" id="A0AAD6SH68"/>
<sequence>DPLALLRVPYKHDFAPNLDLRKQIAKYFSELLAQRPKAIHPLLPEVMPSFGKLRILDGDSIRSASASRHSSNAKRDMSFYEIQVRRNQADEWHSQIFYGQLEQILDCVLPKDKTLGIVSGKRRLLAVIHPCKNTRGKDAALEHTNYTELANVLVTDLQSVVAVVGRLKTRGRWSIVDRTGGLIHPQFVHVPDEDADTE</sequence>
<proteinExistence type="predicted"/>
<accession>A0AAD6SH68</accession>
<feature type="non-terminal residue" evidence="1">
    <location>
        <position position="1"/>
    </location>
</feature>
<organism evidence="1 2">
    <name type="scientific">Mycena alexandri</name>
    <dbReference type="NCBI Taxonomy" id="1745969"/>
    <lineage>
        <taxon>Eukaryota</taxon>
        <taxon>Fungi</taxon>
        <taxon>Dikarya</taxon>
        <taxon>Basidiomycota</taxon>
        <taxon>Agaricomycotina</taxon>
        <taxon>Agaricomycetes</taxon>
        <taxon>Agaricomycetidae</taxon>
        <taxon>Agaricales</taxon>
        <taxon>Marasmiineae</taxon>
        <taxon>Mycenaceae</taxon>
        <taxon>Mycena</taxon>
    </lineage>
</organism>
<gene>
    <name evidence="1" type="ORF">C8F04DRAFT_965593</name>
</gene>
<keyword evidence="2" id="KW-1185">Reference proteome</keyword>
<dbReference type="EMBL" id="JARJCM010000129">
    <property type="protein sequence ID" value="KAJ7027107.1"/>
    <property type="molecule type" value="Genomic_DNA"/>
</dbReference>
<protein>
    <submittedName>
        <fullName evidence="1">Uncharacterized protein</fullName>
    </submittedName>
</protein>
<reference evidence="1" key="1">
    <citation type="submission" date="2023-03" db="EMBL/GenBank/DDBJ databases">
        <title>Massive genome expansion in bonnet fungi (Mycena s.s.) driven by repeated elements and novel gene families across ecological guilds.</title>
        <authorList>
            <consortium name="Lawrence Berkeley National Laboratory"/>
            <person name="Harder C.B."/>
            <person name="Miyauchi S."/>
            <person name="Viragh M."/>
            <person name="Kuo A."/>
            <person name="Thoen E."/>
            <person name="Andreopoulos B."/>
            <person name="Lu D."/>
            <person name="Skrede I."/>
            <person name="Drula E."/>
            <person name="Henrissat B."/>
            <person name="Morin E."/>
            <person name="Kohler A."/>
            <person name="Barry K."/>
            <person name="LaButti K."/>
            <person name="Morin E."/>
            <person name="Salamov A."/>
            <person name="Lipzen A."/>
            <person name="Mereny Z."/>
            <person name="Hegedus B."/>
            <person name="Baldrian P."/>
            <person name="Stursova M."/>
            <person name="Weitz H."/>
            <person name="Taylor A."/>
            <person name="Grigoriev I.V."/>
            <person name="Nagy L.G."/>
            <person name="Martin F."/>
            <person name="Kauserud H."/>
        </authorList>
    </citation>
    <scope>NUCLEOTIDE SEQUENCE</scope>
    <source>
        <strain evidence="1">CBHHK200</strain>
    </source>
</reference>
<comment type="caution">
    <text evidence="1">The sequence shown here is derived from an EMBL/GenBank/DDBJ whole genome shotgun (WGS) entry which is preliminary data.</text>
</comment>
<evidence type="ECO:0000313" key="2">
    <source>
        <dbReference type="Proteomes" id="UP001218188"/>
    </source>
</evidence>